<organism evidence="4 5">
    <name type="scientific">Astrephomene gubernaculifera</name>
    <dbReference type="NCBI Taxonomy" id="47775"/>
    <lineage>
        <taxon>Eukaryota</taxon>
        <taxon>Viridiplantae</taxon>
        <taxon>Chlorophyta</taxon>
        <taxon>core chlorophytes</taxon>
        <taxon>Chlorophyceae</taxon>
        <taxon>CS clade</taxon>
        <taxon>Chlamydomonadales</taxon>
        <taxon>Astrephomenaceae</taxon>
        <taxon>Astrephomene</taxon>
    </lineage>
</organism>
<accession>A0AAD3DX12</accession>
<protein>
    <recommendedName>
        <fullName evidence="1">protein-tyrosine-phosphatase</fullName>
        <ecNumber evidence="1">3.1.3.48</ecNumber>
    </recommendedName>
</protein>
<name>A0AAD3DX12_9CHLO</name>
<dbReference type="GO" id="GO:0004725">
    <property type="term" value="F:protein tyrosine phosphatase activity"/>
    <property type="evidence" value="ECO:0007669"/>
    <property type="project" value="UniProtKB-EC"/>
</dbReference>
<feature type="non-terminal residue" evidence="4">
    <location>
        <position position="364"/>
    </location>
</feature>
<dbReference type="PANTHER" id="PTHR11717:SF7">
    <property type="entry name" value="LOW MOLECULAR WEIGHT PHOSPHOTYROSINE PROTEIN PHOSPHATASE"/>
    <property type="match status" value="1"/>
</dbReference>
<evidence type="ECO:0000256" key="2">
    <source>
        <dbReference type="SAM" id="MobiDB-lite"/>
    </source>
</evidence>
<feature type="compositionally biased region" description="Low complexity" evidence="2">
    <location>
        <begin position="315"/>
        <end position="324"/>
    </location>
</feature>
<dbReference type="PANTHER" id="PTHR11717">
    <property type="entry name" value="LOW MOLECULAR WEIGHT PROTEIN TYROSINE PHOSPHATASE"/>
    <property type="match status" value="1"/>
</dbReference>
<dbReference type="Proteomes" id="UP001054857">
    <property type="component" value="Unassembled WGS sequence"/>
</dbReference>
<feature type="non-terminal residue" evidence="4">
    <location>
        <position position="1"/>
    </location>
</feature>
<proteinExistence type="predicted"/>
<dbReference type="Pfam" id="PF01451">
    <property type="entry name" value="LMWPc"/>
    <property type="match status" value="1"/>
</dbReference>
<dbReference type="SUPFAM" id="SSF52788">
    <property type="entry name" value="Phosphotyrosine protein phosphatases I"/>
    <property type="match status" value="1"/>
</dbReference>
<evidence type="ECO:0000256" key="1">
    <source>
        <dbReference type="ARBA" id="ARBA00013064"/>
    </source>
</evidence>
<dbReference type="Gene3D" id="3.40.50.2300">
    <property type="match status" value="1"/>
</dbReference>
<comment type="caution">
    <text evidence="4">The sequence shown here is derived from an EMBL/GenBank/DDBJ whole genome shotgun (WGS) entry which is preliminary data.</text>
</comment>
<dbReference type="InterPro" id="IPR023485">
    <property type="entry name" value="Ptyr_pPase"/>
</dbReference>
<feature type="compositionally biased region" description="Acidic residues" evidence="2">
    <location>
        <begin position="325"/>
        <end position="337"/>
    </location>
</feature>
<dbReference type="InterPro" id="IPR050438">
    <property type="entry name" value="LMW_PTPase"/>
</dbReference>
<evidence type="ECO:0000313" key="4">
    <source>
        <dbReference type="EMBL" id="GFR49616.1"/>
    </source>
</evidence>
<dbReference type="SMART" id="SM00226">
    <property type="entry name" value="LMWPc"/>
    <property type="match status" value="1"/>
</dbReference>
<evidence type="ECO:0000313" key="5">
    <source>
        <dbReference type="Proteomes" id="UP001054857"/>
    </source>
</evidence>
<dbReference type="EC" id="3.1.3.48" evidence="1"/>
<evidence type="ECO:0000259" key="3">
    <source>
        <dbReference type="SMART" id="SM00226"/>
    </source>
</evidence>
<reference evidence="4 5" key="1">
    <citation type="journal article" date="2021" name="Sci. Rep.">
        <title>Genome sequencing of the multicellular alga Astrephomene provides insights into convergent evolution of germ-soma differentiation.</title>
        <authorList>
            <person name="Yamashita S."/>
            <person name="Yamamoto K."/>
            <person name="Matsuzaki R."/>
            <person name="Suzuki S."/>
            <person name="Yamaguchi H."/>
            <person name="Hirooka S."/>
            <person name="Minakuchi Y."/>
            <person name="Miyagishima S."/>
            <person name="Kawachi M."/>
            <person name="Toyoda A."/>
            <person name="Nozaki H."/>
        </authorList>
    </citation>
    <scope>NUCLEOTIDE SEQUENCE [LARGE SCALE GENOMIC DNA]</scope>
    <source>
        <strain evidence="4 5">NIES-4017</strain>
    </source>
</reference>
<dbReference type="AlphaFoldDB" id="A0AAD3DX12"/>
<gene>
    <name evidence="4" type="ORF">Agub_g11639</name>
</gene>
<feature type="domain" description="Phosphotyrosine protein phosphatase I" evidence="3">
    <location>
        <begin position="110"/>
        <end position="307"/>
    </location>
</feature>
<dbReference type="EMBL" id="BMAR01000031">
    <property type="protein sequence ID" value="GFR49616.1"/>
    <property type="molecule type" value="Genomic_DNA"/>
</dbReference>
<feature type="region of interest" description="Disordered" evidence="2">
    <location>
        <begin position="315"/>
        <end position="364"/>
    </location>
</feature>
<sequence>ILYIHALMMQTLNPLRNGGWSCRAFTPSATDLQPQLRNAATSVLLQRTSCRKLMISTRCRYQDPSAPAVPTTPTALTLAESVERLAVTPVFRSTPWEAERLQQQQDKPQACLLIVSESDVCRSVLAAACLRQLLEQEEEQGGTLAGRVVLDTCGTRPYNLGEGPEPAAAAAAAALGLQLPPNHAASLFDPAHHLVSYDLILVMDKFTAGDVMREVSSFELVNRNTQFSHKVRRLGEFLSPAAAAAAAADEATHGSFGSSASSSYGGEGDVHDIDDPLYGNVGGEEEERAVLRAARTIQDSCRGLLAFLREVQEESQQQQQQQQAEEAEEEAAEEEVACELPLPGQAPVCTSLAATSDTDTETDT</sequence>
<dbReference type="InterPro" id="IPR036196">
    <property type="entry name" value="Ptyr_pPase_sf"/>
</dbReference>
<keyword evidence="5" id="KW-1185">Reference proteome</keyword>